<proteinExistence type="predicted"/>
<keyword evidence="2" id="KW-1185">Reference proteome</keyword>
<sequence>MPFANIRISKGSKVLHGWYIHPIPFEMTIVDFFIKLINNELSSENNISVSSSEIIEYVEISETPVAATIQVNSICNILELTTNIGRYIHYRLKIDDTIFNPTSQQNSLLILMQNACGTKLYLPIFSQSGRINCKQKLCFDLVDWIHSHDRGWSFQSYINTQRKEFINNLTETI</sequence>
<gene>
    <name evidence="1" type="ORF">Glove_149g98</name>
</gene>
<name>A0A397ITG7_9GLOM</name>
<accession>A0A397ITG7</accession>
<protein>
    <submittedName>
        <fullName evidence="1">Uncharacterized protein</fullName>
    </submittedName>
</protein>
<comment type="caution">
    <text evidence="1">The sequence shown here is derived from an EMBL/GenBank/DDBJ whole genome shotgun (WGS) entry which is preliminary data.</text>
</comment>
<dbReference type="OrthoDB" id="2377985at2759"/>
<dbReference type="STRING" id="1348612.A0A397ITG7"/>
<reference evidence="1 2" key="1">
    <citation type="submission" date="2018-08" db="EMBL/GenBank/DDBJ databases">
        <title>Genome and evolution of the arbuscular mycorrhizal fungus Diversispora epigaea (formerly Glomus versiforme) and its bacterial endosymbionts.</title>
        <authorList>
            <person name="Sun X."/>
            <person name="Fei Z."/>
            <person name="Harrison M."/>
        </authorList>
    </citation>
    <scope>NUCLEOTIDE SEQUENCE [LARGE SCALE GENOMIC DNA]</scope>
    <source>
        <strain evidence="1 2">IT104</strain>
    </source>
</reference>
<dbReference type="Proteomes" id="UP000266861">
    <property type="component" value="Unassembled WGS sequence"/>
</dbReference>
<dbReference type="AlphaFoldDB" id="A0A397ITG7"/>
<evidence type="ECO:0000313" key="2">
    <source>
        <dbReference type="Proteomes" id="UP000266861"/>
    </source>
</evidence>
<evidence type="ECO:0000313" key="1">
    <source>
        <dbReference type="EMBL" id="RHZ79289.1"/>
    </source>
</evidence>
<organism evidence="1 2">
    <name type="scientific">Diversispora epigaea</name>
    <dbReference type="NCBI Taxonomy" id="1348612"/>
    <lineage>
        <taxon>Eukaryota</taxon>
        <taxon>Fungi</taxon>
        <taxon>Fungi incertae sedis</taxon>
        <taxon>Mucoromycota</taxon>
        <taxon>Glomeromycotina</taxon>
        <taxon>Glomeromycetes</taxon>
        <taxon>Diversisporales</taxon>
        <taxon>Diversisporaceae</taxon>
        <taxon>Diversispora</taxon>
    </lineage>
</organism>
<dbReference type="EMBL" id="PQFF01000140">
    <property type="protein sequence ID" value="RHZ79289.1"/>
    <property type="molecule type" value="Genomic_DNA"/>
</dbReference>